<dbReference type="Gene3D" id="2.30.120.10">
    <property type="match status" value="1"/>
</dbReference>
<dbReference type="PIRSF" id="PIRSF001227">
    <property type="entry name" value="Pen_acylase"/>
    <property type="match status" value="1"/>
</dbReference>
<dbReference type="InterPro" id="IPR023343">
    <property type="entry name" value="Penicillin_amidase_dom1"/>
</dbReference>
<protein>
    <submittedName>
        <fullName evidence="5">Penicillin acylase family protein</fullName>
    </submittedName>
</protein>
<dbReference type="Gene3D" id="3.60.20.10">
    <property type="entry name" value="Glutamine Phosphoribosylpyrophosphate, subunit 1, domain 1"/>
    <property type="match status" value="1"/>
</dbReference>
<sequence>MFKTLGPSRSRVFRAVARLLAHAASRFGWLSVRYPTLSLQARLDQFNALNLSLEPGTVIRFNDHFVPYVTAQTDAQAAYALGLITEFQRGPQLQFLKRLAQGRLSEMGGSGFVDMDHLIRLLDFAKAAPAMWQAMPADSRQWVEQFVLGLNAVQTKRPRGVDEKLLGIRPEPYTPLDVLLLGRLAGADVNWSIYFSLIEQRHNHDFVHWWRKLRQVGAGVLTSFELPESATQPTVAQRLADFLSELGRSGSNAFALSAHKTSTGFPLLMNDPHLGQHLPNVWMLVGLHSPSYQCVGLMFPGVPVLGLGRNPDVAWGGTNLRAAASDCVRLSDDDQAHCTDVDTRIRVRFSWSRRRRLRHSRHGPVLTDCPALGRLFGQETLALRWAGHWVTDEVTSFLQTMRAHTVSQVHAAMAGVGVTPLNVLAADRHGNIGHVLAATLPHRDGFPEEDWVLSSDLATASWSHRRCANDFPQIINPASGYLVSANNRPADAPGLGFLFNGDDRVARAQQLLNAKGRLSTDELLAIQRDVTSPKAAMLARQLADYCAPHLHRTDHLVLCKAITHWNGQYSADSMAALQMEFLLTALVRLLARLRLKDSVPSLMHEWTYLTDGLMEDLQALTSAERAQHVPACVDEACRMAQRWQMWGNLHKIRPRHVLGYLPILGKLFSARSFPASGSRETLMKNAHGLITGFDETSYGSQSRHWSCLSHPDANHFVLLGGQDGWVGSQLLVDQIPLWQAAQTIQMPLLPQTVDTLFTHRLGTLE</sequence>
<dbReference type="InterPro" id="IPR043146">
    <property type="entry name" value="Penicillin_amidase_N_B-knob"/>
</dbReference>
<keyword evidence="3" id="KW-0378">Hydrolase</keyword>
<dbReference type="InterPro" id="IPR014395">
    <property type="entry name" value="Pen/GL7ACA/AHL_acylase"/>
</dbReference>
<dbReference type="SUPFAM" id="SSF56235">
    <property type="entry name" value="N-terminal nucleophile aminohydrolases (Ntn hydrolases)"/>
    <property type="match status" value="1"/>
</dbReference>
<reference evidence="5 6" key="1">
    <citation type="submission" date="2022-07" db="EMBL/GenBank/DDBJ databases">
        <authorList>
            <person name="Xamxidin M."/>
            <person name="Wu M."/>
        </authorList>
    </citation>
    <scope>NUCLEOTIDE SEQUENCE [LARGE SCALE GENOMIC DNA]</scope>
    <source>
        <strain evidence="5 6">NBRC 111650</strain>
    </source>
</reference>
<evidence type="ECO:0000313" key="5">
    <source>
        <dbReference type="EMBL" id="MCQ8897586.1"/>
    </source>
</evidence>
<evidence type="ECO:0000256" key="2">
    <source>
        <dbReference type="ARBA" id="ARBA00022729"/>
    </source>
</evidence>
<evidence type="ECO:0000256" key="3">
    <source>
        <dbReference type="ARBA" id="ARBA00022801"/>
    </source>
</evidence>
<dbReference type="Proteomes" id="UP001204142">
    <property type="component" value="Unassembled WGS sequence"/>
</dbReference>
<dbReference type="InterPro" id="IPR002692">
    <property type="entry name" value="S45"/>
</dbReference>
<keyword evidence="4" id="KW-0865">Zymogen</keyword>
<dbReference type="RefSeq" id="WP_256765390.1">
    <property type="nucleotide sequence ID" value="NZ_JANIGO010000005.1"/>
</dbReference>
<dbReference type="InterPro" id="IPR043147">
    <property type="entry name" value="Penicillin_amidase_A-knob"/>
</dbReference>
<dbReference type="Gene3D" id="1.10.439.10">
    <property type="entry name" value="Penicillin Amidohydrolase, domain 1"/>
    <property type="match status" value="1"/>
</dbReference>
<evidence type="ECO:0000256" key="4">
    <source>
        <dbReference type="ARBA" id="ARBA00023145"/>
    </source>
</evidence>
<gene>
    <name evidence="5" type="ORF">NQT62_14180</name>
</gene>
<comment type="similarity">
    <text evidence="1">Belongs to the peptidase S45 family.</text>
</comment>
<dbReference type="PANTHER" id="PTHR34218">
    <property type="entry name" value="PEPTIDASE S45 PENICILLIN AMIDASE"/>
    <property type="match status" value="1"/>
</dbReference>
<dbReference type="Pfam" id="PF01804">
    <property type="entry name" value="Penicil_amidase"/>
    <property type="match status" value="1"/>
</dbReference>
<comment type="caution">
    <text evidence="5">The sequence shown here is derived from an EMBL/GenBank/DDBJ whole genome shotgun (WGS) entry which is preliminary data.</text>
</comment>
<dbReference type="EMBL" id="JANIGO010000005">
    <property type="protein sequence ID" value="MCQ8897586.1"/>
    <property type="molecule type" value="Genomic_DNA"/>
</dbReference>
<evidence type="ECO:0000256" key="1">
    <source>
        <dbReference type="ARBA" id="ARBA00006586"/>
    </source>
</evidence>
<keyword evidence="6" id="KW-1185">Reference proteome</keyword>
<dbReference type="PANTHER" id="PTHR34218:SF3">
    <property type="entry name" value="ACYL-HOMOSERINE LACTONE ACYLASE PVDQ"/>
    <property type="match status" value="1"/>
</dbReference>
<organism evidence="5 6">
    <name type="scientific">Limnobacter humi</name>
    <dbReference type="NCBI Taxonomy" id="1778671"/>
    <lineage>
        <taxon>Bacteria</taxon>
        <taxon>Pseudomonadati</taxon>
        <taxon>Pseudomonadota</taxon>
        <taxon>Betaproteobacteria</taxon>
        <taxon>Burkholderiales</taxon>
        <taxon>Burkholderiaceae</taxon>
        <taxon>Limnobacter</taxon>
    </lineage>
</organism>
<accession>A0ABT1WJ89</accession>
<evidence type="ECO:0000313" key="6">
    <source>
        <dbReference type="Proteomes" id="UP001204142"/>
    </source>
</evidence>
<name>A0ABT1WJ89_9BURK</name>
<dbReference type="Gene3D" id="1.10.1400.10">
    <property type="match status" value="1"/>
</dbReference>
<proteinExistence type="inferred from homology"/>
<dbReference type="InterPro" id="IPR029055">
    <property type="entry name" value="Ntn_hydrolases_N"/>
</dbReference>
<keyword evidence="2" id="KW-0732">Signal</keyword>